<evidence type="ECO:0000313" key="1">
    <source>
        <dbReference type="EMBL" id="KAG6378958.1"/>
    </source>
</evidence>
<sequence>MHTKGVASVRSPVRNLLQSSASATHEGFVDAVIESFRKEYAIDEQPCFVHETSQYLEDEYFKAGMSELRASPLTVRSRNR</sequence>
<comment type="caution">
    <text evidence="1">The sequence shown here is derived from an EMBL/GenBank/DDBJ whole genome shotgun (WGS) entry which is preliminary data.</text>
</comment>
<keyword evidence="2" id="KW-1185">Reference proteome</keyword>
<dbReference type="EMBL" id="JAGFBS010000006">
    <property type="protein sequence ID" value="KAG6378958.1"/>
    <property type="molecule type" value="Genomic_DNA"/>
</dbReference>
<gene>
    <name evidence="1" type="ORF">JVT61DRAFT_13245</name>
</gene>
<dbReference type="Gene3D" id="3.30.930.10">
    <property type="entry name" value="Bira Bifunctional Protein, Domain 2"/>
    <property type="match status" value="1"/>
</dbReference>
<dbReference type="AlphaFoldDB" id="A0A8I2YXV6"/>
<dbReference type="InterPro" id="IPR045864">
    <property type="entry name" value="aa-tRNA-synth_II/BPL/LPL"/>
</dbReference>
<name>A0A8I2YXV6_9AGAM</name>
<dbReference type="Proteomes" id="UP000683000">
    <property type="component" value="Unassembled WGS sequence"/>
</dbReference>
<protein>
    <submittedName>
        <fullName evidence="1">Uncharacterized protein</fullName>
    </submittedName>
</protein>
<proteinExistence type="predicted"/>
<evidence type="ECO:0000313" key="2">
    <source>
        <dbReference type="Proteomes" id="UP000683000"/>
    </source>
</evidence>
<accession>A0A8I2YXV6</accession>
<dbReference type="OrthoDB" id="201621at2759"/>
<organism evidence="1 2">
    <name type="scientific">Boletus reticuloceps</name>
    <dbReference type="NCBI Taxonomy" id="495285"/>
    <lineage>
        <taxon>Eukaryota</taxon>
        <taxon>Fungi</taxon>
        <taxon>Dikarya</taxon>
        <taxon>Basidiomycota</taxon>
        <taxon>Agaricomycotina</taxon>
        <taxon>Agaricomycetes</taxon>
        <taxon>Agaricomycetidae</taxon>
        <taxon>Boletales</taxon>
        <taxon>Boletineae</taxon>
        <taxon>Boletaceae</taxon>
        <taxon>Boletoideae</taxon>
        <taxon>Boletus</taxon>
    </lineage>
</organism>
<reference evidence="1" key="1">
    <citation type="submission" date="2021-03" db="EMBL/GenBank/DDBJ databases">
        <title>Evolutionary innovations through gain and loss of genes in the ectomycorrhizal Boletales.</title>
        <authorList>
            <person name="Wu G."/>
            <person name="Miyauchi S."/>
            <person name="Morin E."/>
            <person name="Yang Z.-L."/>
            <person name="Xu J."/>
            <person name="Martin F.M."/>
        </authorList>
    </citation>
    <scope>NUCLEOTIDE SEQUENCE</scope>
    <source>
        <strain evidence="1">BR01</strain>
    </source>
</reference>